<comment type="catalytic activity">
    <reaction evidence="9">
        <text>adenosine + ATP = AMP + ADP + H(+)</text>
        <dbReference type="Rhea" id="RHEA:20824"/>
        <dbReference type="ChEBI" id="CHEBI:15378"/>
        <dbReference type="ChEBI" id="CHEBI:16335"/>
        <dbReference type="ChEBI" id="CHEBI:30616"/>
        <dbReference type="ChEBI" id="CHEBI:456215"/>
        <dbReference type="ChEBI" id="CHEBI:456216"/>
        <dbReference type="EC" id="2.7.1.20"/>
    </reaction>
</comment>
<keyword evidence="9" id="KW-0539">Nucleus</keyword>
<dbReference type="GO" id="GO:0004001">
    <property type="term" value="F:adenosine kinase activity"/>
    <property type="evidence" value="ECO:0007669"/>
    <property type="project" value="UniProtKB-UniRule"/>
</dbReference>
<evidence type="ECO:0000256" key="6">
    <source>
        <dbReference type="ARBA" id="ARBA00022741"/>
    </source>
</evidence>
<reference evidence="11 12" key="1">
    <citation type="submission" date="2018-11" db="EMBL/GenBank/DDBJ databases">
        <authorList>
            <consortium name="Pathogen Informatics"/>
        </authorList>
    </citation>
    <scope>NUCLEOTIDE SEQUENCE [LARGE SCALE GENOMIC DNA]</scope>
</reference>
<dbReference type="EMBL" id="UYRU01007686">
    <property type="protein sequence ID" value="VDK41337.1"/>
    <property type="molecule type" value="Genomic_DNA"/>
</dbReference>
<evidence type="ECO:0000256" key="5">
    <source>
        <dbReference type="ARBA" id="ARBA00022726"/>
    </source>
</evidence>
<dbReference type="GO" id="GO:0005634">
    <property type="term" value="C:nucleus"/>
    <property type="evidence" value="ECO:0007669"/>
    <property type="project" value="UniProtKB-SubCell"/>
</dbReference>
<name>A0A3P6Q7F3_DIBLA</name>
<dbReference type="UniPathway" id="UPA00588">
    <property type="reaction ID" value="UER00659"/>
</dbReference>
<comment type="subunit">
    <text evidence="9">Monomer.</text>
</comment>
<dbReference type="PANTHER" id="PTHR45769">
    <property type="entry name" value="ADENOSINE KINASE"/>
    <property type="match status" value="1"/>
</dbReference>
<feature type="non-terminal residue" evidence="11">
    <location>
        <position position="123"/>
    </location>
</feature>
<comment type="subcellular location">
    <subcellularLocation>
        <location evidence="9">Nucleus</location>
    </subcellularLocation>
</comment>
<dbReference type="SUPFAM" id="SSF53613">
    <property type="entry name" value="Ribokinase-like"/>
    <property type="match status" value="1"/>
</dbReference>
<dbReference type="InterPro" id="IPR029056">
    <property type="entry name" value="Ribokinase-like"/>
</dbReference>
<gene>
    <name evidence="11" type="ORF">DILT_LOCUS1229</name>
</gene>
<evidence type="ECO:0000313" key="11">
    <source>
        <dbReference type="EMBL" id="VDK41337.1"/>
    </source>
</evidence>
<comment type="cofactor">
    <cofactor evidence="9">
        <name>Mg(2+)</name>
        <dbReference type="ChEBI" id="CHEBI:18420"/>
    </cofactor>
    <text evidence="9">Binds 3 Mg(2+) ions per subunit.</text>
</comment>
<evidence type="ECO:0000256" key="9">
    <source>
        <dbReference type="RuleBase" id="RU368116"/>
    </source>
</evidence>
<dbReference type="PANTHER" id="PTHR45769:SF3">
    <property type="entry name" value="ADENOSINE KINASE"/>
    <property type="match status" value="1"/>
</dbReference>
<keyword evidence="5 9" id="KW-0660">Purine salvage</keyword>
<dbReference type="OrthoDB" id="432447at2759"/>
<comment type="pathway">
    <text evidence="1 9">Purine metabolism; AMP biosynthesis via salvage pathway; AMP from adenosine: step 1/1.</text>
</comment>
<evidence type="ECO:0000256" key="3">
    <source>
        <dbReference type="ARBA" id="ARBA00012119"/>
    </source>
</evidence>
<dbReference type="GO" id="GO:0006166">
    <property type="term" value="P:purine ribonucleoside salvage"/>
    <property type="evidence" value="ECO:0007669"/>
    <property type="project" value="UniProtKB-KW"/>
</dbReference>
<dbReference type="AlphaFoldDB" id="A0A3P6Q7F3"/>
<dbReference type="GO" id="GO:0005829">
    <property type="term" value="C:cytosol"/>
    <property type="evidence" value="ECO:0007669"/>
    <property type="project" value="TreeGrafter"/>
</dbReference>
<sequence>MDRSFPGKKYCILGLGHPLQDIQANVNEKLLKRYGLRANGAKLSGPGQKGLHEDLLANFDLTYVAGGSAQNTMRMIQWLLQDPKMISCSYLGCVGNDKSGELLLQIMEATGVQTVYEVSDTLP</sequence>
<dbReference type="EC" id="2.7.1.20" evidence="3 9"/>
<keyword evidence="12" id="KW-1185">Reference proteome</keyword>
<dbReference type="Gene3D" id="3.40.1190.20">
    <property type="match status" value="1"/>
</dbReference>
<evidence type="ECO:0000256" key="4">
    <source>
        <dbReference type="ARBA" id="ARBA00022679"/>
    </source>
</evidence>
<keyword evidence="9" id="KW-0460">Magnesium</keyword>
<dbReference type="InterPro" id="IPR001805">
    <property type="entry name" value="Adenokinase"/>
</dbReference>
<comment type="similarity">
    <text evidence="2 9">Belongs to the carbohydrate kinase PfkB family.</text>
</comment>
<feature type="domain" description="Carbohydrate kinase PfkB" evidence="10">
    <location>
        <begin position="54"/>
        <end position="118"/>
    </location>
</feature>
<dbReference type="Proteomes" id="UP000281553">
    <property type="component" value="Unassembled WGS sequence"/>
</dbReference>
<keyword evidence="6 9" id="KW-0547">Nucleotide-binding</keyword>
<evidence type="ECO:0000256" key="1">
    <source>
        <dbReference type="ARBA" id="ARBA00004801"/>
    </source>
</evidence>
<evidence type="ECO:0000256" key="2">
    <source>
        <dbReference type="ARBA" id="ARBA00010688"/>
    </source>
</evidence>
<organism evidence="11 12">
    <name type="scientific">Dibothriocephalus latus</name>
    <name type="common">Fish tapeworm</name>
    <name type="synonym">Diphyllobothrium latum</name>
    <dbReference type="NCBI Taxonomy" id="60516"/>
    <lineage>
        <taxon>Eukaryota</taxon>
        <taxon>Metazoa</taxon>
        <taxon>Spiralia</taxon>
        <taxon>Lophotrochozoa</taxon>
        <taxon>Platyhelminthes</taxon>
        <taxon>Cestoda</taxon>
        <taxon>Eucestoda</taxon>
        <taxon>Diphyllobothriidea</taxon>
        <taxon>Diphyllobothriidae</taxon>
        <taxon>Dibothriocephalus</taxon>
    </lineage>
</organism>
<evidence type="ECO:0000313" key="12">
    <source>
        <dbReference type="Proteomes" id="UP000281553"/>
    </source>
</evidence>
<dbReference type="GO" id="GO:0005524">
    <property type="term" value="F:ATP binding"/>
    <property type="evidence" value="ECO:0007669"/>
    <property type="project" value="UniProtKB-UniRule"/>
</dbReference>
<evidence type="ECO:0000259" key="10">
    <source>
        <dbReference type="Pfam" id="PF00294"/>
    </source>
</evidence>
<comment type="function">
    <text evidence="9">ATP dependent phosphorylation of adenosine and other related nucleoside analogs to monophosphate derivatives.</text>
</comment>
<dbReference type="GO" id="GO:0006144">
    <property type="term" value="P:purine nucleobase metabolic process"/>
    <property type="evidence" value="ECO:0007669"/>
    <property type="project" value="TreeGrafter"/>
</dbReference>
<evidence type="ECO:0000256" key="7">
    <source>
        <dbReference type="ARBA" id="ARBA00022777"/>
    </source>
</evidence>
<accession>A0A3P6Q7F3</accession>
<dbReference type="Pfam" id="PF00294">
    <property type="entry name" value="PfkB"/>
    <property type="match status" value="1"/>
</dbReference>
<keyword evidence="4 9" id="KW-0808">Transferase</keyword>
<protein>
    <recommendedName>
        <fullName evidence="3 9">Adenosine kinase</fullName>
        <shortName evidence="9">AK</shortName>
        <ecNumber evidence="3 9">2.7.1.20</ecNumber>
    </recommendedName>
    <alternativeName>
        <fullName evidence="9">Adenosine 5'-phosphotransferase</fullName>
    </alternativeName>
</protein>
<dbReference type="GO" id="GO:0044209">
    <property type="term" value="P:AMP salvage"/>
    <property type="evidence" value="ECO:0007669"/>
    <property type="project" value="UniProtKB-UniRule"/>
</dbReference>
<evidence type="ECO:0000256" key="8">
    <source>
        <dbReference type="ARBA" id="ARBA00022840"/>
    </source>
</evidence>
<dbReference type="InterPro" id="IPR011611">
    <property type="entry name" value="PfkB_dom"/>
</dbReference>
<proteinExistence type="inferred from homology"/>
<keyword evidence="7 9" id="KW-0418">Kinase</keyword>
<keyword evidence="8 9" id="KW-0067">ATP-binding</keyword>